<dbReference type="Gene3D" id="3.30.160.170">
    <property type="entry name" value="FlaG-like"/>
    <property type="match status" value="1"/>
</dbReference>
<feature type="region of interest" description="Disordered" evidence="1">
    <location>
        <begin position="30"/>
        <end position="51"/>
    </location>
</feature>
<dbReference type="STRING" id="1121301.SAMN02745912_00698"/>
<reference evidence="2 3" key="1">
    <citation type="submission" date="2016-11" db="EMBL/GenBank/DDBJ databases">
        <authorList>
            <person name="Jaros S."/>
            <person name="Januszkiewicz K."/>
            <person name="Wedrychowicz H."/>
        </authorList>
    </citation>
    <scope>NUCLEOTIDE SEQUENCE [LARGE SCALE GENOMIC DNA]</scope>
    <source>
        <strain evidence="2 3">DSM 15212</strain>
    </source>
</reference>
<evidence type="ECO:0000256" key="1">
    <source>
        <dbReference type="SAM" id="MobiDB-lite"/>
    </source>
</evidence>
<dbReference type="Proteomes" id="UP000184465">
    <property type="component" value="Unassembled WGS sequence"/>
</dbReference>
<accession>A0A1M6L7B8</accession>
<dbReference type="PANTHER" id="PTHR37166">
    <property type="entry name" value="PROTEIN FLAG"/>
    <property type="match status" value="1"/>
</dbReference>
<keyword evidence="3" id="KW-1185">Reference proteome</keyword>
<dbReference type="Pfam" id="PF03646">
    <property type="entry name" value="FlaG"/>
    <property type="match status" value="1"/>
</dbReference>
<dbReference type="SUPFAM" id="SSF160214">
    <property type="entry name" value="FlaG-like"/>
    <property type="match status" value="1"/>
</dbReference>
<dbReference type="RefSeq" id="WP_073146997.1">
    <property type="nucleotide sequence ID" value="NZ_FRAG01000005.1"/>
</dbReference>
<name>A0A1M6L7B8_PARC5</name>
<keyword evidence="2" id="KW-0966">Cell projection</keyword>
<proteinExistence type="predicted"/>
<dbReference type="InterPro" id="IPR005186">
    <property type="entry name" value="FlaG"/>
</dbReference>
<evidence type="ECO:0000313" key="2">
    <source>
        <dbReference type="EMBL" id="SHJ67101.1"/>
    </source>
</evidence>
<dbReference type="AlphaFoldDB" id="A0A1M6L7B8"/>
<dbReference type="InterPro" id="IPR035924">
    <property type="entry name" value="FlaG-like_sf"/>
</dbReference>
<sequence length="124" mass="14037">MRIEGITSVFANQSINSIIDMNNVDAVDSARQLRSSENNGSSRREEDIPLSEKTIKEAVDKANKKLVLADRKFELSINDETNDIIVKVINKETDEVVREIPSEKILDMVAKMMELAGLFVDERR</sequence>
<evidence type="ECO:0000313" key="3">
    <source>
        <dbReference type="Proteomes" id="UP000184465"/>
    </source>
</evidence>
<dbReference type="PANTHER" id="PTHR37166:SF1">
    <property type="entry name" value="PROTEIN FLAG"/>
    <property type="match status" value="1"/>
</dbReference>
<keyword evidence="2" id="KW-0282">Flagellum</keyword>
<organism evidence="2 3">
    <name type="scientific">Paramaledivibacter caminithermalis (strain DSM 15212 / CIP 107654 / DViRD3)</name>
    <name type="common">Clostridium caminithermale</name>
    <dbReference type="NCBI Taxonomy" id="1121301"/>
    <lineage>
        <taxon>Bacteria</taxon>
        <taxon>Bacillati</taxon>
        <taxon>Bacillota</taxon>
        <taxon>Clostridia</taxon>
        <taxon>Peptostreptococcales</taxon>
        <taxon>Caminicellaceae</taxon>
        <taxon>Paramaledivibacter</taxon>
    </lineage>
</organism>
<dbReference type="OrthoDB" id="9799867at2"/>
<protein>
    <submittedName>
        <fullName evidence="2">Flagellar protein FlaG</fullName>
    </submittedName>
</protein>
<dbReference type="EMBL" id="FRAG01000005">
    <property type="protein sequence ID" value="SHJ67101.1"/>
    <property type="molecule type" value="Genomic_DNA"/>
</dbReference>
<keyword evidence="2" id="KW-0969">Cilium</keyword>
<gene>
    <name evidence="2" type="ORF">SAMN02745912_00698</name>
</gene>